<dbReference type="InterPro" id="IPR023214">
    <property type="entry name" value="HAD_sf"/>
</dbReference>
<keyword evidence="1" id="KW-0378">Hydrolase</keyword>
<name>A0ABT2H7I8_9MICO</name>
<sequence length="272" mass="29275">MSAVAASGDRWLVALDIDGTVLHEDGSLSDMVGAEVRRVVADGNEVMLATGRSVATTLPVLDLLGIAPQFVVCANGAITLERDVDAPLGYRREHVETFDPGPVLTKIRSHLTEALFAVEDEEGHFLHTEAFPQTVLADGSRQVGFDELLGVDATRVVVISPDHDMEDFLKVVERMGLHRVSYSIGWTAWLDIAPDGVNKATGLERVRERLGISRSRVMAIGDGRNDIDMFRWAGESGRAVAMSQAPHDVIEAATEVTASVHNDGVAAVLATL</sequence>
<gene>
    <name evidence="1" type="ORF">N1032_19240</name>
</gene>
<protein>
    <submittedName>
        <fullName evidence="1">HAD family hydrolase</fullName>
    </submittedName>
</protein>
<dbReference type="PANTHER" id="PTHR10000">
    <property type="entry name" value="PHOSPHOSERINE PHOSPHATASE"/>
    <property type="match status" value="1"/>
</dbReference>
<proteinExistence type="predicted"/>
<dbReference type="Gene3D" id="3.30.1240.10">
    <property type="match status" value="1"/>
</dbReference>
<dbReference type="NCBIfam" id="TIGR01484">
    <property type="entry name" value="HAD-SF-IIB"/>
    <property type="match status" value="1"/>
</dbReference>
<dbReference type="InterPro" id="IPR006379">
    <property type="entry name" value="HAD-SF_hydro_IIB"/>
</dbReference>
<dbReference type="Gene3D" id="3.40.50.1000">
    <property type="entry name" value="HAD superfamily/HAD-like"/>
    <property type="match status" value="1"/>
</dbReference>
<dbReference type="PANTHER" id="PTHR10000:SF8">
    <property type="entry name" value="HAD SUPERFAMILY HYDROLASE-LIKE, TYPE 3"/>
    <property type="match status" value="1"/>
</dbReference>
<dbReference type="RefSeq" id="WP_259541141.1">
    <property type="nucleotide sequence ID" value="NZ_JANLCJ010000009.1"/>
</dbReference>
<comment type="caution">
    <text evidence="1">The sequence shown here is derived from an EMBL/GenBank/DDBJ whole genome shotgun (WGS) entry which is preliminary data.</text>
</comment>
<dbReference type="Pfam" id="PF08282">
    <property type="entry name" value="Hydrolase_3"/>
    <property type="match status" value="1"/>
</dbReference>
<keyword evidence="2" id="KW-1185">Reference proteome</keyword>
<dbReference type="InterPro" id="IPR036412">
    <property type="entry name" value="HAD-like_sf"/>
</dbReference>
<dbReference type="EMBL" id="JANLCJ010000009">
    <property type="protein sequence ID" value="MCS5735881.1"/>
    <property type="molecule type" value="Genomic_DNA"/>
</dbReference>
<dbReference type="GO" id="GO:0016787">
    <property type="term" value="F:hydrolase activity"/>
    <property type="evidence" value="ECO:0007669"/>
    <property type="project" value="UniProtKB-KW"/>
</dbReference>
<evidence type="ECO:0000313" key="1">
    <source>
        <dbReference type="EMBL" id="MCS5735881.1"/>
    </source>
</evidence>
<reference evidence="1" key="1">
    <citation type="submission" date="2022-08" db="EMBL/GenBank/DDBJ databases">
        <authorList>
            <person name="Deng Y."/>
            <person name="Han X.-F."/>
            <person name="Zhang Y.-Q."/>
        </authorList>
    </citation>
    <scope>NUCLEOTIDE SEQUENCE</scope>
    <source>
        <strain evidence="1">CPCC 203386</strain>
    </source>
</reference>
<accession>A0ABT2H7I8</accession>
<evidence type="ECO:0000313" key="2">
    <source>
        <dbReference type="Proteomes" id="UP001165586"/>
    </source>
</evidence>
<dbReference type="SUPFAM" id="SSF56784">
    <property type="entry name" value="HAD-like"/>
    <property type="match status" value="1"/>
</dbReference>
<dbReference type="Proteomes" id="UP001165586">
    <property type="component" value="Unassembled WGS sequence"/>
</dbReference>
<organism evidence="1 2">
    <name type="scientific">Herbiconiux daphne</name>
    <dbReference type="NCBI Taxonomy" id="2970914"/>
    <lineage>
        <taxon>Bacteria</taxon>
        <taxon>Bacillati</taxon>
        <taxon>Actinomycetota</taxon>
        <taxon>Actinomycetes</taxon>
        <taxon>Micrococcales</taxon>
        <taxon>Microbacteriaceae</taxon>
        <taxon>Herbiconiux</taxon>
    </lineage>
</organism>